<reference evidence="1 2" key="1">
    <citation type="journal article" date="2017" name="ISME J.">
        <title>Unveiling bifidobacterial biogeography across the mammalian branch of the tree of life.</title>
        <authorList>
            <person name="Milani C."/>
            <person name="Mangifesta M."/>
            <person name="Mancabelli L."/>
            <person name="Lugli G.A."/>
            <person name="James K."/>
            <person name="Duranti S."/>
            <person name="Turroni F."/>
            <person name="Ferrario C."/>
            <person name="Ossiprandi M.C."/>
            <person name="van Sinderen D."/>
            <person name="Ventura M."/>
        </authorList>
    </citation>
    <scope>NUCLEOTIDE SEQUENCE [LARGE SCALE GENOMIC DNA]</scope>
    <source>
        <strain evidence="1 2">1E</strain>
    </source>
</reference>
<dbReference type="AlphaFoldDB" id="A0A267WKJ0"/>
<proteinExistence type="predicted"/>
<dbReference type="GO" id="GO:0006508">
    <property type="term" value="P:proteolysis"/>
    <property type="evidence" value="ECO:0007669"/>
    <property type="project" value="InterPro"/>
</dbReference>
<dbReference type="EMBL" id="MNLB01000008">
    <property type="protein sequence ID" value="PAC73151.1"/>
    <property type="molecule type" value="Genomic_DNA"/>
</dbReference>
<accession>A0A267WKJ0</accession>
<dbReference type="GO" id="GO:0070005">
    <property type="term" value="F:cysteine-type aminopeptidase activity"/>
    <property type="evidence" value="ECO:0007669"/>
    <property type="project" value="InterPro"/>
</dbReference>
<sequence>MPAPVLSVGSTVNATVSVGVIEAATDYKGQRSLPRDFSIELKQGSITNQRRSGRCWNPNRWNSIHGSRSPSVAADITCMERSRGWDCSHGFPVSLC</sequence>
<protein>
    <submittedName>
        <fullName evidence="1">Peptidase C1-like family</fullName>
    </submittedName>
</protein>
<gene>
    <name evidence="1" type="ORF">BPS1E_1370</name>
</gene>
<evidence type="ECO:0000313" key="2">
    <source>
        <dbReference type="Proteomes" id="UP000216789"/>
    </source>
</evidence>
<dbReference type="InterPro" id="IPR004134">
    <property type="entry name" value="Peptidase_C1B"/>
</dbReference>
<organism evidence="1 2">
    <name type="scientific">Bifidobacterium pseudocatenulatum</name>
    <dbReference type="NCBI Taxonomy" id="28026"/>
    <lineage>
        <taxon>Bacteria</taxon>
        <taxon>Bacillati</taxon>
        <taxon>Actinomycetota</taxon>
        <taxon>Actinomycetes</taxon>
        <taxon>Bifidobacteriales</taxon>
        <taxon>Bifidobacteriaceae</taxon>
        <taxon>Bifidobacterium</taxon>
    </lineage>
</organism>
<comment type="caution">
    <text evidence="1">The sequence shown here is derived from an EMBL/GenBank/DDBJ whole genome shotgun (WGS) entry which is preliminary data.</text>
</comment>
<name>A0A267WKJ0_BIFPS</name>
<dbReference type="Pfam" id="PF03051">
    <property type="entry name" value="Peptidase_C1_2"/>
    <property type="match status" value="1"/>
</dbReference>
<dbReference type="Proteomes" id="UP000216789">
    <property type="component" value="Unassembled WGS sequence"/>
</dbReference>
<evidence type="ECO:0000313" key="1">
    <source>
        <dbReference type="EMBL" id="PAC73151.1"/>
    </source>
</evidence>